<evidence type="ECO:0000256" key="2">
    <source>
        <dbReference type="SAM" id="Phobius"/>
    </source>
</evidence>
<keyword evidence="4" id="KW-1185">Reference proteome</keyword>
<dbReference type="EMBL" id="JABXBU010002227">
    <property type="protein sequence ID" value="KAF8773679.1"/>
    <property type="molecule type" value="Genomic_DNA"/>
</dbReference>
<keyword evidence="2" id="KW-1133">Transmembrane helix</keyword>
<feature type="transmembrane region" description="Helical" evidence="2">
    <location>
        <begin position="141"/>
        <end position="164"/>
    </location>
</feature>
<feature type="transmembrane region" description="Helical" evidence="2">
    <location>
        <begin position="101"/>
        <end position="121"/>
    </location>
</feature>
<gene>
    <name evidence="3" type="ORF">HNY73_016315</name>
</gene>
<reference evidence="3" key="1">
    <citation type="journal article" date="2020" name="bioRxiv">
        <title>Chromosome-level reference genome of the European wasp spider Argiope bruennichi: a resource for studies on range expansion and evolutionary adaptation.</title>
        <authorList>
            <person name="Sheffer M.M."/>
            <person name="Hoppe A."/>
            <person name="Krehenwinkel H."/>
            <person name="Uhl G."/>
            <person name="Kuss A.W."/>
            <person name="Jensen L."/>
            <person name="Jensen C."/>
            <person name="Gillespie R.G."/>
            <person name="Hoff K.J."/>
            <person name="Prost S."/>
        </authorList>
    </citation>
    <scope>NUCLEOTIDE SEQUENCE</scope>
</reference>
<keyword evidence="2" id="KW-0472">Membrane</keyword>
<keyword evidence="2" id="KW-0812">Transmembrane</keyword>
<dbReference type="AlphaFoldDB" id="A0A8T0ENA2"/>
<protein>
    <submittedName>
        <fullName evidence="3">Uncharacterized protein</fullName>
    </submittedName>
</protein>
<proteinExistence type="predicted"/>
<accession>A0A8T0ENA2</accession>
<name>A0A8T0ENA2_ARGBR</name>
<evidence type="ECO:0000313" key="4">
    <source>
        <dbReference type="Proteomes" id="UP000807504"/>
    </source>
</evidence>
<evidence type="ECO:0000313" key="3">
    <source>
        <dbReference type="EMBL" id="KAF8773679.1"/>
    </source>
</evidence>
<evidence type="ECO:0000256" key="1">
    <source>
        <dbReference type="SAM" id="MobiDB-lite"/>
    </source>
</evidence>
<feature type="compositionally biased region" description="Basic and acidic residues" evidence="1">
    <location>
        <begin position="181"/>
        <end position="196"/>
    </location>
</feature>
<dbReference type="Proteomes" id="UP000807504">
    <property type="component" value="Unassembled WGS sequence"/>
</dbReference>
<sequence>MENISIETARNPSDDILIVEKEDIKNVEEGVPLIFEVGDGKISVVEELVTSGESLESISPASTREDDIEQEIEEELANNLTTIRRVYFQPEFISTDFVRKVWTAFLTFHVFVIPAIIGMILSVVTRLGIPELNDPYQDIKYSVMIGFLGSSVLVGLPFHMLALADLEDTVNDVMLQAQTDGSERNTNRESSIHSDSDDTLDSPPYF</sequence>
<organism evidence="3 4">
    <name type="scientific">Argiope bruennichi</name>
    <name type="common">Wasp spider</name>
    <name type="synonym">Aranea bruennichi</name>
    <dbReference type="NCBI Taxonomy" id="94029"/>
    <lineage>
        <taxon>Eukaryota</taxon>
        <taxon>Metazoa</taxon>
        <taxon>Ecdysozoa</taxon>
        <taxon>Arthropoda</taxon>
        <taxon>Chelicerata</taxon>
        <taxon>Arachnida</taxon>
        <taxon>Araneae</taxon>
        <taxon>Araneomorphae</taxon>
        <taxon>Entelegynae</taxon>
        <taxon>Araneoidea</taxon>
        <taxon>Araneidae</taxon>
        <taxon>Argiope</taxon>
    </lineage>
</organism>
<comment type="caution">
    <text evidence="3">The sequence shown here is derived from an EMBL/GenBank/DDBJ whole genome shotgun (WGS) entry which is preliminary data.</text>
</comment>
<feature type="region of interest" description="Disordered" evidence="1">
    <location>
        <begin position="178"/>
        <end position="206"/>
    </location>
</feature>
<reference evidence="3" key="2">
    <citation type="submission" date="2020-06" db="EMBL/GenBank/DDBJ databases">
        <authorList>
            <person name="Sheffer M."/>
        </authorList>
    </citation>
    <scope>NUCLEOTIDE SEQUENCE</scope>
</reference>